<dbReference type="EMBL" id="VSRR010000422">
    <property type="protein sequence ID" value="MPC15378.1"/>
    <property type="molecule type" value="Genomic_DNA"/>
</dbReference>
<name>A0A5B7D1L8_PORTR</name>
<protein>
    <submittedName>
        <fullName evidence="1">Uncharacterized protein</fullName>
    </submittedName>
</protein>
<sequence>MPSDTILHWTERGAARHLPLRHPPDAAQHVCQGCFRNRCYQMPVSLFKDVPDGAHGYKHHHSLGHTNAECPRHSLPPTTHPTPPRLNGGNLPCLPLCLPACLPAWRCTCWIDNPGSVAGGTLRRRRLHHHRGTRFIVS</sequence>
<accession>A0A5B7D1L8</accession>
<keyword evidence="2" id="KW-1185">Reference proteome</keyword>
<dbReference type="Proteomes" id="UP000324222">
    <property type="component" value="Unassembled WGS sequence"/>
</dbReference>
<reference evidence="1 2" key="1">
    <citation type="submission" date="2019-05" db="EMBL/GenBank/DDBJ databases">
        <title>Another draft genome of Portunus trituberculatus and its Hox gene families provides insights of decapod evolution.</title>
        <authorList>
            <person name="Jeong J.-H."/>
            <person name="Song I."/>
            <person name="Kim S."/>
            <person name="Choi T."/>
            <person name="Kim D."/>
            <person name="Ryu S."/>
            <person name="Kim W."/>
        </authorList>
    </citation>
    <scope>NUCLEOTIDE SEQUENCE [LARGE SCALE GENOMIC DNA]</scope>
    <source>
        <tissue evidence="1">Muscle</tissue>
    </source>
</reference>
<evidence type="ECO:0000313" key="2">
    <source>
        <dbReference type="Proteomes" id="UP000324222"/>
    </source>
</evidence>
<gene>
    <name evidence="1" type="ORF">E2C01_008168</name>
</gene>
<organism evidence="1 2">
    <name type="scientific">Portunus trituberculatus</name>
    <name type="common">Swimming crab</name>
    <name type="synonym">Neptunus trituberculatus</name>
    <dbReference type="NCBI Taxonomy" id="210409"/>
    <lineage>
        <taxon>Eukaryota</taxon>
        <taxon>Metazoa</taxon>
        <taxon>Ecdysozoa</taxon>
        <taxon>Arthropoda</taxon>
        <taxon>Crustacea</taxon>
        <taxon>Multicrustacea</taxon>
        <taxon>Malacostraca</taxon>
        <taxon>Eumalacostraca</taxon>
        <taxon>Eucarida</taxon>
        <taxon>Decapoda</taxon>
        <taxon>Pleocyemata</taxon>
        <taxon>Brachyura</taxon>
        <taxon>Eubrachyura</taxon>
        <taxon>Portunoidea</taxon>
        <taxon>Portunidae</taxon>
        <taxon>Portuninae</taxon>
        <taxon>Portunus</taxon>
    </lineage>
</organism>
<comment type="caution">
    <text evidence="1">The sequence shown here is derived from an EMBL/GenBank/DDBJ whole genome shotgun (WGS) entry which is preliminary data.</text>
</comment>
<proteinExistence type="predicted"/>
<evidence type="ECO:0000313" key="1">
    <source>
        <dbReference type="EMBL" id="MPC15378.1"/>
    </source>
</evidence>
<dbReference type="AlphaFoldDB" id="A0A5B7D1L8"/>